<dbReference type="PANTHER" id="PTHR24421:SF58">
    <property type="entry name" value="SIGNAL TRANSDUCTION HISTIDINE-PROTEIN KINASE_PHOSPHATASE UHPB"/>
    <property type="match status" value="1"/>
</dbReference>
<evidence type="ECO:0000256" key="8">
    <source>
        <dbReference type="ARBA" id="ARBA00022679"/>
    </source>
</evidence>
<reference evidence="16 17" key="1">
    <citation type="submission" date="2022-05" db="EMBL/GenBank/DDBJ databases">
        <authorList>
            <person name="Jo J.-H."/>
            <person name="Im W.-T."/>
        </authorList>
    </citation>
    <scope>NUCLEOTIDE SEQUENCE [LARGE SCALE GENOMIC DNA]</scope>
    <source>
        <strain evidence="16 17">NSE70-1</strain>
    </source>
</reference>
<evidence type="ECO:0000256" key="1">
    <source>
        <dbReference type="ARBA" id="ARBA00000085"/>
    </source>
</evidence>
<dbReference type="Pfam" id="PF02518">
    <property type="entry name" value="HATPase_c"/>
    <property type="match status" value="1"/>
</dbReference>
<evidence type="ECO:0000256" key="6">
    <source>
        <dbReference type="ARBA" id="ARBA00022485"/>
    </source>
</evidence>
<proteinExistence type="predicted"/>
<evidence type="ECO:0000256" key="14">
    <source>
        <dbReference type="ARBA" id="ARBA00030800"/>
    </source>
</evidence>
<keyword evidence="8" id="KW-0808">Transferase</keyword>
<dbReference type="EC" id="2.7.13.3" evidence="4"/>
<dbReference type="InterPro" id="IPR050482">
    <property type="entry name" value="Sensor_HK_TwoCompSys"/>
</dbReference>
<organism evidence="16 17">
    <name type="scientific">Sphingomonas caseinilyticus</name>
    <dbReference type="NCBI Taxonomy" id="2908205"/>
    <lineage>
        <taxon>Bacteria</taxon>
        <taxon>Pseudomonadati</taxon>
        <taxon>Pseudomonadota</taxon>
        <taxon>Alphaproteobacteria</taxon>
        <taxon>Sphingomonadales</taxon>
        <taxon>Sphingomonadaceae</taxon>
        <taxon>Sphingomonas</taxon>
    </lineage>
</organism>
<evidence type="ECO:0000256" key="7">
    <source>
        <dbReference type="ARBA" id="ARBA00022490"/>
    </source>
</evidence>
<dbReference type="Gene3D" id="3.30.565.10">
    <property type="entry name" value="Histidine kinase-like ATPase, C-terminal domain"/>
    <property type="match status" value="1"/>
</dbReference>
<evidence type="ECO:0000259" key="15">
    <source>
        <dbReference type="SMART" id="SM00387"/>
    </source>
</evidence>
<dbReference type="Gene3D" id="1.20.5.1930">
    <property type="match status" value="1"/>
</dbReference>
<evidence type="ECO:0000256" key="4">
    <source>
        <dbReference type="ARBA" id="ARBA00012438"/>
    </source>
</evidence>
<dbReference type="InterPro" id="IPR003594">
    <property type="entry name" value="HATPase_dom"/>
</dbReference>
<evidence type="ECO:0000256" key="13">
    <source>
        <dbReference type="ARBA" id="ARBA00024827"/>
    </source>
</evidence>
<dbReference type="SUPFAM" id="SSF55874">
    <property type="entry name" value="ATPase domain of HSP90 chaperone/DNA topoisomerase II/histidine kinase"/>
    <property type="match status" value="1"/>
</dbReference>
<protein>
    <recommendedName>
        <fullName evidence="5">Oxygen sensor histidine kinase NreB</fullName>
        <ecNumber evidence="4">2.7.13.3</ecNumber>
    </recommendedName>
    <alternativeName>
        <fullName evidence="14">Nitrogen regulation protein B</fullName>
    </alternativeName>
</protein>
<keyword evidence="11" id="KW-0902">Two-component regulatory system</keyword>
<dbReference type="CDD" id="cd16917">
    <property type="entry name" value="HATPase_UhpB-NarQ-NarX-like"/>
    <property type="match status" value="1"/>
</dbReference>
<keyword evidence="6" id="KW-0479">Metal-binding</keyword>
<evidence type="ECO:0000256" key="10">
    <source>
        <dbReference type="ARBA" id="ARBA00023004"/>
    </source>
</evidence>
<evidence type="ECO:0000256" key="11">
    <source>
        <dbReference type="ARBA" id="ARBA00023012"/>
    </source>
</evidence>
<dbReference type="InterPro" id="IPR011712">
    <property type="entry name" value="Sig_transdc_His_kin_sub3_dim/P"/>
</dbReference>
<keyword evidence="9 16" id="KW-0418">Kinase</keyword>
<feature type="domain" description="Histidine kinase/HSP90-like ATPase" evidence="15">
    <location>
        <begin position="197"/>
        <end position="289"/>
    </location>
</feature>
<evidence type="ECO:0000313" key="17">
    <source>
        <dbReference type="Proteomes" id="UP001203410"/>
    </source>
</evidence>
<dbReference type="PRINTS" id="PR00344">
    <property type="entry name" value="BCTRLSENSOR"/>
</dbReference>
<keyword evidence="6" id="KW-0004">4Fe-4S</keyword>
<evidence type="ECO:0000256" key="12">
    <source>
        <dbReference type="ARBA" id="ARBA00023014"/>
    </source>
</evidence>
<evidence type="ECO:0000256" key="9">
    <source>
        <dbReference type="ARBA" id="ARBA00022777"/>
    </source>
</evidence>
<dbReference type="SMART" id="SM00387">
    <property type="entry name" value="HATPase_c"/>
    <property type="match status" value="1"/>
</dbReference>
<dbReference type="InterPro" id="IPR036890">
    <property type="entry name" value="HATPase_C_sf"/>
</dbReference>
<comment type="cofactor">
    <cofactor evidence="2">
        <name>[4Fe-4S] cluster</name>
        <dbReference type="ChEBI" id="CHEBI:49883"/>
    </cofactor>
</comment>
<dbReference type="Pfam" id="PF07730">
    <property type="entry name" value="HisKA_3"/>
    <property type="match status" value="1"/>
</dbReference>
<comment type="function">
    <text evidence="13">Member of the two-component regulatory system NreB/NreC involved in the control of dissimilatory nitrate/nitrite reduction in response to oxygen. NreB functions as a direct oxygen sensor histidine kinase which is autophosphorylated, in the absence of oxygen, probably at the conserved histidine residue, and transfers its phosphate group probably to a conserved aspartate residue of NreC. NreB/NreC activates the expression of the nitrate (narGHJI) and nitrite (nir) reductase operons, as well as the putative nitrate transporter gene narT.</text>
</comment>
<sequence>MDGHADLIGASGFPEPHCVGEAEDQGDLFTVTQKYDTLGVPQIPHSDPHGWGSTGIGTVQSGRRNHFVGAYVSDLSSAERSQYFESCLRAQENERLKLGRELHDSTGQLLLALRLEIARLREVHGASAQGSLLDEIEGTVREIDREIRAFSFTHYPAEIGREGLGPALRSLARGFANRTGLRINFTSIPDSVAHSGQVALALLRIAQEALLNVHRHAQAFHVQMGLTLRGGVLELTVRDDGVGIPLDHDLEESHGVGLLGMRHRVERLGGRFAIRRMKRGTKIVASVPA</sequence>
<comment type="caution">
    <text evidence="16">The sequence shown here is derived from an EMBL/GenBank/DDBJ whole genome shotgun (WGS) entry which is preliminary data.</text>
</comment>
<keyword evidence="10" id="KW-0408">Iron</keyword>
<dbReference type="PANTHER" id="PTHR24421">
    <property type="entry name" value="NITRATE/NITRITE SENSOR PROTEIN NARX-RELATED"/>
    <property type="match status" value="1"/>
</dbReference>
<keyword evidence="17" id="KW-1185">Reference proteome</keyword>
<dbReference type="RefSeq" id="WP_249903654.1">
    <property type="nucleotide sequence ID" value="NZ_JAMGBA010000001.1"/>
</dbReference>
<dbReference type="GO" id="GO:0016301">
    <property type="term" value="F:kinase activity"/>
    <property type="evidence" value="ECO:0007669"/>
    <property type="project" value="UniProtKB-KW"/>
</dbReference>
<dbReference type="EMBL" id="JAMGBA010000001">
    <property type="protein sequence ID" value="MCL6698310.1"/>
    <property type="molecule type" value="Genomic_DNA"/>
</dbReference>
<keyword evidence="12" id="KW-0411">Iron-sulfur</keyword>
<evidence type="ECO:0000256" key="2">
    <source>
        <dbReference type="ARBA" id="ARBA00001966"/>
    </source>
</evidence>
<accession>A0ABT0RUD7</accession>
<comment type="catalytic activity">
    <reaction evidence="1">
        <text>ATP + protein L-histidine = ADP + protein N-phospho-L-histidine.</text>
        <dbReference type="EC" id="2.7.13.3"/>
    </reaction>
</comment>
<evidence type="ECO:0000256" key="5">
    <source>
        <dbReference type="ARBA" id="ARBA00017322"/>
    </source>
</evidence>
<dbReference type="Proteomes" id="UP001203410">
    <property type="component" value="Unassembled WGS sequence"/>
</dbReference>
<name>A0ABT0RUD7_9SPHN</name>
<evidence type="ECO:0000313" key="16">
    <source>
        <dbReference type="EMBL" id="MCL6698310.1"/>
    </source>
</evidence>
<comment type="subcellular location">
    <subcellularLocation>
        <location evidence="3">Cytoplasm</location>
    </subcellularLocation>
</comment>
<evidence type="ECO:0000256" key="3">
    <source>
        <dbReference type="ARBA" id="ARBA00004496"/>
    </source>
</evidence>
<gene>
    <name evidence="16" type="ORF">LZ496_05880</name>
</gene>
<keyword evidence="7" id="KW-0963">Cytoplasm</keyword>
<dbReference type="InterPro" id="IPR004358">
    <property type="entry name" value="Sig_transdc_His_kin-like_C"/>
</dbReference>